<reference evidence="1 2" key="1">
    <citation type="journal article" date="2019" name="Nat. Microbiol.">
        <title>Mediterranean grassland soil C-N compound turnover is dependent on rainfall and depth, and is mediated by genomically divergent microorganisms.</title>
        <authorList>
            <person name="Diamond S."/>
            <person name="Andeer P.F."/>
            <person name="Li Z."/>
            <person name="Crits-Christoph A."/>
            <person name="Burstein D."/>
            <person name="Anantharaman K."/>
            <person name="Lane K.R."/>
            <person name="Thomas B.C."/>
            <person name="Pan C."/>
            <person name="Northen T.R."/>
            <person name="Banfield J.F."/>
        </authorList>
    </citation>
    <scope>NUCLEOTIDE SEQUENCE [LARGE SCALE GENOMIC DNA]</scope>
    <source>
        <strain evidence="1">NP_5</strain>
    </source>
</reference>
<dbReference type="Gene3D" id="2.170.120.30">
    <property type="match status" value="2"/>
</dbReference>
<dbReference type="Pfam" id="PF07949">
    <property type="entry name" value="YbbR"/>
    <property type="match status" value="2"/>
</dbReference>
<sequence>MRGLWGERQLLFLLAVAIAVAMWYVATAENPVARSVKVDLEARNLDSNEMVVRPSPPTSVKVTVRLQGPRPQIVLLDPRLVEAYVDLSGLGPGEHPQVPIVVSIPARDVQVVDQRPLATFVVLDTVASKRLPVEVSLLGRPPEGVVIGNPRTSPPYVVVTGPARQVDAVRHALISVDTGALRQEVAGSLPVLPADANGQPVPGVQVTPKIVGVTLVVHEGVVSKVVPIVPTVVGTPPQALAVTSATPDPGTVTLTGPGSVLRTIVDAPTAPVDAGSARGDFSRRVALQLPPNVTASVRQVTVTVHVGRGLLSTILRAVPVRVVGVPAGAASRVVPDHIDLQVEGPQDVVRRLTTQTVTVEVSAAGRQPGQYTATPRAILPQGVHVLTIRPAQVLVILSPS</sequence>
<dbReference type="EMBL" id="VBAM01000113">
    <property type="protein sequence ID" value="TMJ14356.1"/>
    <property type="molecule type" value="Genomic_DNA"/>
</dbReference>
<gene>
    <name evidence="1" type="ORF">E6H02_03390</name>
</gene>
<dbReference type="AlphaFoldDB" id="A0A537M292"/>
<accession>A0A537M292</accession>
<dbReference type="PANTHER" id="PTHR37804:SF1">
    <property type="entry name" value="CDAA REGULATORY PROTEIN CDAR"/>
    <property type="match status" value="1"/>
</dbReference>
<protein>
    <recommendedName>
        <fullName evidence="3">YbbR-like domain-containing protein</fullName>
    </recommendedName>
</protein>
<evidence type="ECO:0000313" key="1">
    <source>
        <dbReference type="EMBL" id="TMJ14356.1"/>
    </source>
</evidence>
<dbReference type="Proteomes" id="UP000320393">
    <property type="component" value="Unassembled WGS sequence"/>
</dbReference>
<evidence type="ECO:0008006" key="3">
    <source>
        <dbReference type="Google" id="ProtNLM"/>
    </source>
</evidence>
<organism evidence="1 2">
    <name type="scientific">Candidatus Segetimicrobium genomatis</name>
    <dbReference type="NCBI Taxonomy" id="2569760"/>
    <lineage>
        <taxon>Bacteria</taxon>
        <taxon>Bacillati</taxon>
        <taxon>Candidatus Sysuimicrobiota</taxon>
        <taxon>Candidatus Sysuimicrobiia</taxon>
        <taxon>Candidatus Sysuimicrobiales</taxon>
        <taxon>Candidatus Segetimicrobiaceae</taxon>
        <taxon>Candidatus Segetimicrobium</taxon>
    </lineage>
</organism>
<name>A0A537M292_9BACT</name>
<proteinExistence type="predicted"/>
<dbReference type="InterPro" id="IPR053154">
    <property type="entry name" value="c-di-AMP_regulator"/>
</dbReference>
<comment type="caution">
    <text evidence="1">The sequence shown here is derived from an EMBL/GenBank/DDBJ whole genome shotgun (WGS) entry which is preliminary data.</text>
</comment>
<evidence type="ECO:0000313" key="2">
    <source>
        <dbReference type="Proteomes" id="UP000320393"/>
    </source>
</evidence>
<dbReference type="PANTHER" id="PTHR37804">
    <property type="entry name" value="CDAA REGULATORY PROTEIN CDAR"/>
    <property type="match status" value="1"/>
</dbReference>
<dbReference type="InterPro" id="IPR012505">
    <property type="entry name" value="YbbR"/>
</dbReference>
<dbReference type="Gene3D" id="2.170.120.40">
    <property type="entry name" value="YbbR-like domain"/>
    <property type="match status" value="2"/>
</dbReference>